<protein>
    <submittedName>
        <fullName evidence="2">GNAT family N-acetyltransferase</fullName>
    </submittedName>
</protein>
<dbReference type="RefSeq" id="WP_147713261.1">
    <property type="nucleotide sequence ID" value="NZ_VKAD01000001.1"/>
</dbReference>
<gene>
    <name evidence="2" type="ORF">FME95_04710</name>
</gene>
<reference evidence="2 3" key="1">
    <citation type="submission" date="2019-07" db="EMBL/GenBank/DDBJ databases">
        <title>Reinekea sp. strain SSH23 genome sequencing and assembly.</title>
        <authorList>
            <person name="Kim I."/>
        </authorList>
    </citation>
    <scope>NUCLEOTIDE SEQUENCE [LARGE SCALE GENOMIC DNA]</scope>
    <source>
        <strain evidence="2 3">SSH23</strain>
    </source>
</reference>
<dbReference type="PANTHER" id="PTHR43792">
    <property type="entry name" value="GNAT FAMILY, PUTATIVE (AFU_ORTHOLOGUE AFUA_3G00765)-RELATED-RELATED"/>
    <property type="match status" value="1"/>
</dbReference>
<dbReference type="InterPro" id="IPR051531">
    <property type="entry name" value="N-acetyltransferase"/>
</dbReference>
<dbReference type="PANTHER" id="PTHR43792:SF13">
    <property type="entry name" value="ACETYLTRANSFERASE"/>
    <property type="match status" value="1"/>
</dbReference>
<proteinExistence type="predicted"/>
<dbReference type="GO" id="GO:0016747">
    <property type="term" value="F:acyltransferase activity, transferring groups other than amino-acyl groups"/>
    <property type="evidence" value="ECO:0007669"/>
    <property type="project" value="InterPro"/>
</dbReference>
<organism evidence="2 3">
    <name type="scientific">Reinekea thalattae</name>
    <dbReference type="NCBI Taxonomy" id="2593301"/>
    <lineage>
        <taxon>Bacteria</taxon>
        <taxon>Pseudomonadati</taxon>
        <taxon>Pseudomonadota</taxon>
        <taxon>Gammaproteobacteria</taxon>
        <taxon>Oceanospirillales</taxon>
        <taxon>Saccharospirillaceae</taxon>
        <taxon>Reinekea</taxon>
    </lineage>
</organism>
<name>A0A5C8Z7D5_9GAMM</name>
<evidence type="ECO:0000259" key="1">
    <source>
        <dbReference type="Pfam" id="PF13302"/>
    </source>
</evidence>
<dbReference type="Gene3D" id="3.40.630.30">
    <property type="match status" value="1"/>
</dbReference>
<dbReference type="AlphaFoldDB" id="A0A5C8Z7D5"/>
<dbReference type="InterPro" id="IPR016181">
    <property type="entry name" value="Acyl_CoA_acyltransferase"/>
</dbReference>
<dbReference type="Pfam" id="PF13302">
    <property type="entry name" value="Acetyltransf_3"/>
    <property type="match status" value="1"/>
</dbReference>
<accession>A0A5C8Z7D5</accession>
<dbReference type="EMBL" id="VKAD01000001">
    <property type="protein sequence ID" value="TXR53862.1"/>
    <property type="molecule type" value="Genomic_DNA"/>
</dbReference>
<keyword evidence="2" id="KW-0808">Transferase</keyword>
<evidence type="ECO:0000313" key="2">
    <source>
        <dbReference type="EMBL" id="TXR53862.1"/>
    </source>
</evidence>
<dbReference type="Proteomes" id="UP000321764">
    <property type="component" value="Unassembled WGS sequence"/>
</dbReference>
<sequence>MVKTERLLLLKPAKADLDVISNILSSPKQTKYLPNEAPYSTKQQLDYLQKRISHWEKYNFGTFIIVLKQNPEIKLGFVGAEFAPNPSFIDVRFGIVSEHEGKGYITEATEALINWFFQNTENKVLYGVSMVENEGSKAVLRKVGMMPAENVDLYNCEGLENFSLESPYA</sequence>
<dbReference type="OrthoDB" id="9798081at2"/>
<keyword evidence="3" id="KW-1185">Reference proteome</keyword>
<dbReference type="InterPro" id="IPR000182">
    <property type="entry name" value="GNAT_dom"/>
</dbReference>
<comment type="caution">
    <text evidence="2">The sequence shown here is derived from an EMBL/GenBank/DDBJ whole genome shotgun (WGS) entry which is preliminary data.</text>
</comment>
<dbReference type="SUPFAM" id="SSF55729">
    <property type="entry name" value="Acyl-CoA N-acyltransferases (Nat)"/>
    <property type="match status" value="1"/>
</dbReference>
<feature type="domain" description="N-acetyltransferase" evidence="1">
    <location>
        <begin position="6"/>
        <end position="145"/>
    </location>
</feature>
<evidence type="ECO:0000313" key="3">
    <source>
        <dbReference type="Proteomes" id="UP000321764"/>
    </source>
</evidence>